<gene>
    <name evidence="1" type="ORF">A6A05_04945</name>
</gene>
<organism evidence="1 2">
    <name type="scientific">Magnetospirillum moscoviense</name>
    <dbReference type="NCBI Taxonomy" id="1437059"/>
    <lineage>
        <taxon>Bacteria</taxon>
        <taxon>Pseudomonadati</taxon>
        <taxon>Pseudomonadota</taxon>
        <taxon>Alphaproteobacteria</taxon>
        <taxon>Rhodospirillales</taxon>
        <taxon>Rhodospirillaceae</taxon>
        <taxon>Magnetospirillum</taxon>
    </lineage>
</organism>
<comment type="caution">
    <text evidence="1">The sequence shown here is derived from an EMBL/GenBank/DDBJ whole genome shotgun (WGS) entry which is preliminary data.</text>
</comment>
<dbReference type="AlphaFoldDB" id="A0A178M7L0"/>
<proteinExistence type="predicted"/>
<dbReference type="RefSeq" id="WP_068504561.1">
    <property type="nucleotide sequence ID" value="NZ_LWQU01000196.1"/>
</dbReference>
<dbReference type="STRING" id="1437059.A6A05_04945"/>
<dbReference type="Proteomes" id="UP000078543">
    <property type="component" value="Unassembled WGS sequence"/>
</dbReference>
<name>A0A178M7L0_9PROT</name>
<dbReference type="EMBL" id="LWQU01000196">
    <property type="protein sequence ID" value="OAN44513.1"/>
    <property type="molecule type" value="Genomic_DNA"/>
</dbReference>
<evidence type="ECO:0000313" key="2">
    <source>
        <dbReference type="Proteomes" id="UP000078543"/>
    </source>
</evidence>
<accession>A0A178M7L0</accession>
<sequence length="61" mass="6699">MTKKVLAQPGFAISRELNATAKGSPQRADNIVLLEVGLNQDFACIIFMAIQTPRQHGRQFG</sequence>
<protein>
    <submittedName>
        <fullName evidence="1">Uncharacterized protein</fullName>
    </submittedName>
</protein>
<keyword evidence="2" id="KW-1185">Reference proteome</keyword>
<reference evidence="1 2" key="1">
    <citation type="submission" date="2016-04" db="EMBL/GenBank/DDBJ databases">
        <title>Draft genome sequence of freshwater magnetotactic bacteria Magnetospirillum marisnigri SP-1 and Magnetospirillum moscoviense BB-1.</title>
        <authorList>
            <person name="Koziaeva V."/>
            <person name="Dziuba M.V."/>
            <person name="Ivanov T.M."/>
            <person name="Kuznetsov B."/>
            <person name="Grouzdev D.S."/>
        </authorList>
    </citation>
    <scope>NUCLEOTIDE SEQUENCE [LARGE SCALE GENOMIC DNA]</scope>
    <source>
        <strain evidence="1 2">BB-1</strain>
    </source>
</reference>
<evidence type="ECO:0000313" key="1">
    <source>
        <dbReference type="EMBL" id="OAN44513.1"/>
    </source>
</evidence>